<accession>A0ACC2UVZ8</accession>
<comment type="caution">
    <text evidence="1">The sequence shown here is derived from an EMBL/GenBank/DDBJ whole genome shotgun (WGS) entry which is preliminary data.</text>
</comment>
<keyword evidence="2" id="KW-1185">Reference proteome</keyword>
<evidence type="ECO:0000313" key="2">
    <source>
        <dbReference type="Proteomes" id="UP001227268"/>
    </source>
</evidence>
<reference evidence="1" key="1">
    <citation type="submission" date="2023-04" db="EMBL/GenBank/DDBJ databases">
        <title>Draft Genome sequencing of Naganishia species isolated from polar environments using Oxford Nanopore Technology.</title>
        <authorList>
            <person name="Leo P."/>
            <person name="Venkateswaran K."/>
        </authorList>
    </citation>
    <scope>NUCLEOTIDE SEQUENCE</scope>
    <source>
        <strain evidence="1">MNA-CCFEE 5423</strain>
    </source>
</reference>
<sequence>MSLSTSKSSYRRPAWMHPSSRLAQDNIDDAVLNTALSLKTAEYLKDSVDSFCNKELNNGPDDFTSALAAMLGESPKSQQSEGQLSYEEMQANRQRVDKIREFTSKRAELEGYLQDLQRLRDTAGVVQRQGQVYWKMRQVEETMSELSALMWGVPASITSEARSTTQQTGKRTVSEPLPPPASDQEQGAPENVETRAPTIHSLKEGKSESIHRRREIELMLDAY</sequence>
<evidence type="ECO:0000313" key="1">
    <source>
        <dbReference type="EMBL" id="KAJ9091223.1"/>
    </source>
</evidence>
<dbReference type="EMBL" id="JASBWT010000059">
    <property type="protein sequence ID" value="KAJ9091223.1"/>
    <property type="molecule type" value="Genomic_DNA"/>
</dbReference>
<organism evidence="1 2">
    <name type="scientific">Naganishia friedmannii</name>
    <dbReference type="NCBI Taxonomy" id="89922"/>
    <lineage>
        <taxon>Eukaryota</taxon>
        <taxon>Fungi</taxon>
        <taxon>Dikarya</taxon>
        <taxon>Basidiomycota</taxon>
        <taxon>Agaricomycotina</taxon>
        <taxon>Tremellomycetes</taxon>
        <taxon>Filobasidiales</taxon>
        <taxon>Filobasidiaceae</taxon>
        <taxon>Naganishia</taxon>
    </lineage>
</organism>
<name>A0ACC2UVZ8_9TREE</name>
<protein>
    <submittedName>
        <fullName evidence="1">Uncharacterized protein</fullName>
    </submittedName>
</protein>
<proteinExistence type="predicted"/>
<dbReference type="Proteomes" id="UP001227268">
    <property type="component" value="Unassembled WGS sequence"/>
</dbReference>
<gene>
    <name evidence="1" type="ORF">QFC21_007286</name>
</gene>